<feature type="transmembrane region" description="Helical" evidence="1">
    <location>
        <begin position="38"/>
        <end position="56"/>
    </location>
</feature>
<name>A0A9P0HQT4_NEZVI</name>
<keyword evidence="1" id="KW-0472">Membrane</keyword>
<dbReference type="EMBL" id="OV725082">
    <property type="protein sequence ID" value="CAH1406589.1"/>
    <property type="molecule type" value="Genomic_DNA"/>
</dbReference>
<evidence type="ECO:0000313" key="2">
    <source>
        <dbReference type="EMBL" id="CAH1406589.1"/>
    </source>
</evidence>
<feature type="transmembrane region" description="Helical" evidence="1">
    <location>
        <begin position="6"/>
        <end position="26"/>
    </location>
</feature>
<evidence type="ECO:0000313" key="3">
    <source>
        <dbReference type="Proteomes" id="UP001152798"/>
    </source>
</evidence>
<sequence length="179" mass="21258">MTSLHIIHYLNTMTFYIVSFFFSLLAETHLILKENSCIFYYFIFQKSIIIIFPTVHSLKCSIIVLSVFFFFTIISCIFSINLILSQILYVSTLYSWRLWTRRQYPAESVEFSEKWRMGMKVAERRRPEPRLTLSPVTPFLRSLPLRSKVTPRECALEVQKERRRLGSRIRSCAVIGRRN</sequence>
<proteinExistence type="predicted"/>
<protein>
    <submittedName>
        <fullName evidence="2">Uncharacterized protein</fullName>
    </submittedName>
</protein>
<accession>A0A9P0HQT4</accession>
<feature type="transmembrane region" description="Helical" evidence="1">
    <location>
        <begin position="62"/>
        <end position="84"/>
    </location>
</feature>
<keyword evidence="1" id="KW-0812">Transmembrane</keyword>
<keyword evidence="3" id="KW-1185">Reference proteome</keyword>
<reference evidence="2" key="1">
    <citation type="submission" date="2022-01" db="EMBL/GenBank/DDBJ databases">
        <authorList>
            <person name="King R."/>
        </authorList>
    </citation>
    <scope>NUCLEOTIDE SEQUENCE</scope>
</reference>
<evidence type="ECO:0000256" key="1">
    <source>
        <dbReference type="SAM" id="Phobius"/>
    </source>
</evidence>
<keyword evidence="1" id="KW-1133">Transmembrane helix</keyword>
<gene>
    <name evidence="2" type="ORF">NEZAVI_LOCUS14493</name>
</gene>
<dbReference type="AlphaFoldDB" id="A0A9P0HQT4"/>
<dbReference type="Proteomes" id="UP001152798">
    <property type="component" value="Chromosome 6"/>
</dbReference>
<organism evidence="2 3">
    <name type="scientific">Nezara viridula</name>
    <name type="common">Southern green stink bug</name>
    <name type="synonym">Cimex viridulus</name>
    <dbReference type="NCBI Taxonomy" id="85310"/>
    <lineage>
        <taxon>Eukaryota</taxon>
        <taxon>Metazoa</taxon>
        <taxon>Ecdysozoa</taxon>
        <taxon>Arthropoda</taxon>
        <taxon>Hexapoda</taxon>
        <taxon>Insecta</taxon>
        <taxon>Pterygota</taxon>
        <taxon>Neoptera</taxon>
        <taxon>Paraneoptera</taxon>
        <taxon>Hemiptera</taxon>
        <taxon>Heteroptera</taxon>
        <taxon>Panheteroptera</taxon>
        <taxon>Pentatomomorpha</taxon>
        <taxon>Pentatomoidea</taxon>
        <taxon>Pentatomidae</taxon>
        <taxon>Pentatominae</taxon>
        <taxon>Nezara</taxon>
    </lineage>
</organism>